<protein>
    <recommendedName>
        <fullName evidence="1">PatA-like N-terminal domain-containing protein</fullName>
    </recommendedName>
</protein>
<dbReference type="Pfam" id="PF14332">
    <property type="entry name" value="DUF4388"/>
    <property type="match status" value="1"/>
</dbReference>
<sequence length="334" mass="37053">MAFTGYLSKFSLPEIFEFLEQGYKTGLLSIRALKIEQHQQSQNHYIWLRQGRIVAAANNLDNQGLVSMINRRGWVGKNSATDKFQASGGKMAMGLCLKSQGLVTAEQLTLLFRSQIMGQIAPLFELENGKFDFDFQASIPAAEMTGLSMLATEATIKGLRSLRNWSALRAKLPDSTSGISKKTLIVSQLQLDTQESKFWEYADGKTPLNEIATRLLIPVEKAQQIAFRLIVSNLAEEVFIIDTPETHIVDNQTEFADLTSDNGFGELSSQTFAADFPSLNSQEPAYALKKEPEKIKTSVKEKTLDAVPNSSSNINVSQSFLQNLVGFLKTKVEN</sequence>
<dbReference type="Proteomes" id="UP000218418">
    <property type="component" value="Chromosome"/>
</dbReference>
<keyword evidence="3" id="KW-1185">Reference proteome</keyword>
<gene>
    <name evidence="2" type="ORF">NIES267_14920</name>
</gene>
<evidence type="ECO:0000313" key="3">
    <source>
        <dbReference type="Proteomes" id="UP000218418"/>
    </source>
</evidence>
<dbReference type="AlphaFoldDB" id="A0A1Z4LLG1"/>
<dbReference type="InterPro" id="IPR025497">
    <property type="entry name" value="PatA-like_N"/>
</dbReference>
<evidence type="ECO:0000313" key="2">
    <source>
        <dbReference type="EMBL" id="BAY82014.1"/>
    </source>
</evidence>
<name>A0A1Z4LLG1_9CYAN</name>
<feature type="domain" description="PatA-like N-terminal" evidence="1">
    <location>
        <begin position="4"/>
        <end position="166"/>
    </location>
</feature>
<dbReference type="EMBL" id="AP018227">
    <property type="protein sequence ID" value="BAY82014.1"/>
    <property type="molecule type" value="Genomic_DNA"/>
</dbReference>
<accession>A0A1Z4LLG1</accession>
<evidence type="ECO:0000259" key="1">
    <source>
        <dbReference type="Pfam" id="PF14332"/>
    </source>
</evidence>
<proteinExistence type="predicted"/>
<reference evidence="2 3" key="1">
    <citation type="submission" date="2017-06" db="EMBL/GenBank/DDBJ databases">
        <title>Genome sequencing of cyanobaciteial culture collection at National Institute for Environmental Studies (NIES).</title>
        <authorList>
            <person name="Hirose Y."/>
            <person name="Shimura Y."/>
            <person name="Fujisawa T."/>
            <person name="Nakamura Y."/>
            <person name="Kawachi M."/>
        </authorList>
    </citation>
    <scope>NUCLEOTIDE SEQUENCE [LARGE SCALE GENOMIC DNA]</scope>
    <source>
        <strain evidence="2 3">NIES-267</strain>
    </source>
</reference>
<dbReference type="OrthoDB" id="424057at2"/>
<organism evidence="2 3">
    <name type="scientific">Calothrix parasitica NIES-267</name>
    <dbReference type="NCBI Taxonomy" id="1973488"/>
    <lineage>
        <taxon>Bacteria</taxon>
        <taxon>Bacillati</taxon>
        <taxon>Cyanobacteriota</taxon>
        <taxon>Cyanophyceae</taxon>
        <taxon>Nostocales</taxon>
        <taxon>Calotrichaceae</taxon>
        <taxon>Calothrix</taxon>
    </lineage>
</organism>